<evidence type="ECO:0000256" key="1">
    <source>
        <dbReference type="ARBA" id="ARBA00022737"/>
    </source>
</evidence>
<feature type="transmembrane region" description="Helical" evidence="3">
    <location>
        <begin position="12"/>
        <end position="34"/>
    </location>
</feature>
<comment type="caution">
    <text evidence="4">The sequence shown here is derived from an EMBL/GenBank/DDBJ whole genome shotgun (WGS) entry which is preliminary data.</text>
</comment>
<keyword evidence="3" id="KW-0812">Transmembrane</keyword>
<sequence>MEVKEDFRPLLIFSTTISIFTFTFIAIIFPLLFINLQQKNAYLIENSTDLLAIQDRISQKYESSPVRRNKREIKKTQYSSPYALREACCSCQQGPAGPPGKQGKHGKDGKPGDDGLNGRNGVNGVYIKLQQSEEDFCQICPAPNPGPPGTPGVKGTLGPAGTPGIPGLSGVAGTKGPSGPVGLPGPPGDIGITGPIGDPGRLVFLAATGLQDQLAIPAHEALLV</sequence>
<dbReference type="Proteomes" id="UP000580250">
    <property type="component" value="Unassembled WGS sequence"/>
</dbReference>
<feature type="region of interest" description="Disordered" evidence="2">
    <location>
        <begin position="93"/>
        <end position="119"/>
    </location>
</feature>
<dbReference type="Gene3D" id="1.20.5.320">
    <property type="entry name" value="6-Phosphogluconate Dehydrogenase, domain 3"/>
    <property type="match status" value="1"/>
</dbReference>
<evidence type="ECO:0000256" key="2">
    <source>
        <dbReference type="SAM" id="MobiDB-lite"/>
    </source>
</evidence>
<protein>
    <submittedName>
        <fullName evidence="4">Uncharacterized protein</fullName>
    </submittedName>
</protein>
<dbReference type="PANTHER" id="PTHR24637:SF382">
    <property type="entry name" value="NEMATODE CUTICLE COLLAGEN N-TERMINAL DOMAIN-CONTAINING PROTEIN"/>
    <property type="match status" value="1"/>
</dbReference>
<evidence type="ECO:0000256" key="3">
    <source>
        <dbReference type="SAM" id="Phobius"/>
    </source>
</evidence>
<reference evidence="4 5" key="1">
    <citation type="submission" date="2020-08" db="EMBL/GenBank/DDBJ databases">
        <authorList>
            <person name="Koutsovoulos G."/>
            <person name="Danchin GJ E."/>
        </authorList>
    </citation>
    <scope>NUCLEOTIDE SEQUENCE [LARGE SCALE GENOMIC DNA]</scope>
</reference>
<dbReference type="EMBL" id="CAJEWN010002938">
    <property type="protein sequence ID" value="CAD2205859.1"/>
    <property type="molecule type" value="Genomic_DNA"/>
</dbReference>
<proteinExistence type="predicted"/>
<accession>A0A6V7Y2I8</accession>
<name>A0A6V7Y2I8_MELEN</name>
<dbReference type="Pfam" id="PF01391">
    <property type="entry name" value="Collagen"/>
    <property type="match status" value="1"/>
</dbReference>
<evidence type="ECO:0000313" key="5">
    <source>
        <dbReference type="Proteomes" id="UP000580250"/>
    </source>
</evidence>
<dbReference type="InterPro" id="IPR008160">
    <property type="entry name" value="Collagen"/>
</dbReference>
<keyword evidence="3" id="KW-0472">Membrane</keyword>
<evidence type="ECO:0000313" key="4">
    <source>
        <dbReference type="EMBL" id="CAD2205859.1"/>
    </source>
</evidence>
<organism evidence="4 5">
    <name type="scientific">Meloidogyne enterolobii</name>
    <name type="common">Root-knot nematode worm</name>
    <name type="synonym">Meloidogyne mayaguensis</name>
    <dbReference type="NCBI Taxonomy" id="390850"/>
    <lineage>
        <taxon>Eukaryota</taxon>
        <taxon>Metazoa</taxon>
        <taxon>Ecdysozoa</taxon>
        <taxon>Nematoda</taxon>
        <taxon>Chromadorea</taxon>
        <taxon>Rhabditida</taxon>
        <taxon>Tylenchina</taxon>
        <taxon>Tylenchomorpha</taxon>
        <taxon>Tylenchoidea</taxon>
        <taxon>Meloidogynidae</taxon>
        <taxon>Meloidogyninae</taxon>
        <taxon>Meloidogyne</taxon>
    </lineage>
</organism>
<keyword evidence="1" id="KW-0677">Repeat</keyword>
<keyword evidence="3" id="KW-1133">Transmembrane helix</keyword>
<dbReference type="AlphaFoldDB" id="A0A6V7Y2I8"/>
<gene>
    <name evidence="4" type="ORF">MENT_LOCUS59703</name>
</gene>
<dbReference type="PANTHER" id="PTHR24637">
    <property type="entry name" value="COLLAGEN"/>
    <property type="match status" value="1"/>
</dbReference>